<feature type="non-terminal residue" evidence="2">
    <location>
        <position position="1"/>
    </location>
</feature>
<proteinExistence type="predicted"/>
<dbReference type="PROSITE" id="PS50994">
    <property type="entry name" value="INTEGRASE"/>
    <property type="match status" value="1"/>
</dbReference>
<dbReference type="EMBL" id="BGPR01051584">
    <property type="protein sequence ID" value="GBO28500.1"/>
    <property type="molecule type" value="Genomic_DNA"/>
</dbReference>
<gene>
    <name evidence="2" type="ORF">AVEN_55247_1</name>
</gene>
<dbReference type="InterPro" id="IPR008042">
    <property type="entry name" value="Retrotrans_Pao"/>
</dbReference>
<evidence type="ECO:0000313" key="3">
    <source>
        <dbReference type="Proteomes" id="UP000499080"/>
    </source>
</evidence>
<dbReference type="Proteomes" id="UP000499080">
    <property type="component" value="Unassembled WGS sequence"/>
</dbReference>
<dbReference type="InterPro" id="IPR001584">
    <property type="entry name" value="Integrase_cat-core"/>
</dbReference>
<keyword evidence="3" id="KW-1185">Reference proteome</keyword>
<evidence type="ECO:0000313" key="2">
    <source>
        <dbReference type="EMBL" id="GBO28500.1"/>
    </source>
</evidence>
<dbReference type="InterPro" id="IPR040676">
    <property type="entry name" value="DUF5641"/>
</dbReference>
<dbReference type="Pfam" id="PF05380">
    <property type="entry name" value="Peptidase_A17"/>
    <property type="match status" value="1"/>
</dbReference>
<evidence type="ECO:0000259" key="1">
    <source>
        <dbReference type="PROSITE" id="PS50994"/>
    </source>
</evidence>
<organism evidence="2 3">
    <name type="scientific">Araneus ventricosus</name>
    <name type="common">Orbweaver spider</name>
    <name type="synonym">Epeira ventricosa</name>
    <dbReference type="NCBI Taxonomy" id="182803"/>
    <lineage>
        <taxon>Eukaryota</taxon>
        <taxon>Metazoa</taxon>
        <taxon>Ecdysozoa</taxon>
        <taxon>Arthropoda</taxon>
        <taxon>Chelicerata</taxon>
        <taxon>Arachnida</taxon>
        <taxon>Araneae</taxon>
        <taxon>Araneomorphae</taxon>
        <taxon>Entelegynae</taxon>
        <taxon>Araneoidea</taxon>
        <taxon>Araneidae</taxon>
        <taxon>Araneus</taxon>
    </lineage>
</organism>
<dbReference type="InterPro" id="IPR012337">
    <property type="entry name" value="RNaseH-like_sf"/>
</dbReference>
<dbReference type="Pfam" id="PF18701">
    <property type="entry name" value="DUF5641"/>
    <property type="match status" value="1"/>
</dbReference>
<dbReference type="GO" id="GO:0015074">
    <property type="term" value="P:DNA integration"/>
    <property type="evidence" value="ECO:0007669"/>
    <property type="project" value="InterPro"/>
</dbReference>
<accession>A0A4Y2VX91</accession>
<protein>
    <recommendedName>
        <fullName evidence="1">Integrase catalytic domain-containing protein</fullName>
    </recommendedName>
</protein>
<dbReference type="Gene3D" id="3.30.420.10">
    <property type="entry name" value="Ribonuclease H-like superfamily/Ribonuclease H"/>
    <property type="match status" value="1"/>
</dbReference>
<sequence length="701" mass="79221">RLWQQRLDWNDVLPKPIADECKEFVTTMRCIEKVKIRFILTDTWLRIVLQGFADASEAAYGAVVYLQCFYRNNSAKVTILTSKSRVAPIRVISIPRLELCACVLLARLVQKILSSLRLEVSDIVLHTYSTIALARLNTPANHLKTFIANRVSKVRGLTENCCWTHVPSHLNPADLVSRGLSPRDLPELKLWWNGPSFLERGELSSGPGPPLMNESEYSCELKNGVVPEMPISSVCVSTNSDLSFLSDLLCMSNSYVKILRIFSYVLRFVNVKKSNVIVSGPLCASELNQAENRLVGMVQGEVFSAEIRDLRCQKGVLSNSKLNNLNPFLDSYGILRVGGRLSASSLLHCVRERFWPLNGRSLCRKIVYECIVCFKANPVVTSQLMGSLPRDRVVPDYPFNCSGEDFCGPFVIRYRNQRKGVLHKMYICIFVCFVSKAVHIEIVSDLTSEAFIATLKRFFGRRGKCAKLYSDNGKTFGGANLEIKGLLKFVKEPDENLSGFLSAEGIEWKFILPRAPSFGGLWEAAVKSAKYHLKRIVGRSNLTYEEFLTVCIQIEGILNSRPLCPLSSNADDLNALTPAHFLIGRSMNSIIEPNLTALSEGVLKRWQRVTRLVQLIWNKWHRGYLSELQQRNKWQFQKKNVKVGDLVVLIEDNMPTFKWPLGRVTKIYSGNDTLIRVVKVKTQNGEYKRAISRVCLLPMPV</sequence>
<dbReference type="GO" id="GO:0003676">
    <property type="term" value="F:nucleic acid binding"/>
    <property type="evidence" value="ECO:0007669"/>
    <property type="project" value="InterPro"/>
</dbReference>
<comment type="caution">
    <text evidence="2">The sequence shown here is derived from an EMBL/GenBank/DDBJ whole genome shotgun (WGS) entry which is preliminary data.</text>
</comment>
<dbReference type="SUPFAM" id="SSF53098">
    <property type="entry name" value="Ribonuclease H-like"/>
    <property type="match status" value="1"/>
</dbReference>
<dbReference type="OrthoDB" id="6766792at2759"/>
<feature type="domain" description="Integrase catalytic" evidence="1">
    <location>
        <begin position="394"/>
        <end position="586"/>
    </location>
</feature>
<dbReference type="AlphaFoldDB" id="A0A4Y2VX91"/>
<dbReference type="InterPro" id="IPR036397">
    <property type="entry name" value="RNaseH_sf"/>
</dbReference>
<dbReference type="PANTHER" id="PTHR47331:SF1">
    <property type="entry name" value="GAG-LIKE PROTEIN"/>
    <property type="match status" value="1"/>
</dbReference>
<reference evidence="2 3" key="1">
    <citation type="journal article" date="2019" name="Sci. Rep.">
        <title>Orb-weaving spider Araneus ventricosus genome elucidates the spidroin gene catalogue.</title>
        <authorList>
            <person name="Kono N."/>
            <person name="Nakamura H."/>
            <person name="Ohtoshi R."/>
            <person name="Moran D.A.P."/>
            <person name="Shinohara A."/>
            <person name="Yoshida Y."/>
            <person name="Fujiwara M."/>
            <person name="Mori M."/>
            <person name="Tomita M."/>
            <person name="Arakawa K."/>
        </authorList>
    </citation>
    <scope>NUCLEOTIDE SEQUENCE [LARGE SCALE GENOMIC DNA]</scope>
</reference>
<dbReference type="PANTHER" id="PTHR47331">
    <property type="entry name" value="PHD-TYPE DOMAIN-CONTAINING PROTEIN"/>
    <property type="match status" value="1"/>
</dbReference>
<name>A0A4Y2VX91_ARAVE</name>